<feature type="region of interest" description="Disordered" evidence="1">
    <location>
        <begin position="131"/>
        <end position="283"/>
    </location>
</feature>
<organism evidence="2 3">
    <name type="scientific">Letharia columbiana</name>
    <dbReference type="NCBI Taxonomy" id="112416"/>
    <lineage>
        <taxon>Eukaryota</taxon>
        <taxon>Fungi</taxon>
        <taxon>Dikarya</taxon>
        <taxon>Ascomycota</taxon>
        <taxon>Pezizomycotina</taxon>
        <taxon>Lecanoromycetes</taxon>
        <taxon>OSLEUM clade</taxon>
        <taxon>Lecanoromycetidae</taxon>
        <taxon>Lecanorales</taxon>
        <taxon>Lecanorineae</taxon>
        <taxon>Parmeliaceae</taxon>
        <taxon>Letharia</taxon>
    </lineage>
</organism>
<dbReference type="RefSeq" id="XP_037162531.1">
    <property type="nucleotide sequence ID" value="XM_037310549.1"/>
</dbReference>
<dbReference type="OrthoDB" id="5426960at2759"/>
<dbReference type="AlphaFoldDB" id="A0A8H6L2J2"/>
<sequence>MMQLVDGNDLTVQVSTIGNTYGTTTLSYATSDLHSMEYYFALSGTTGVSAIGQKWNTINYATLISNCTGLPFHNPSWSDGNEVWQNWMYTLKHCYPLLQDSPALGLVDPAWARSDQQIAMYDPPRALVPGKALGPAPPAPMPNSGAPAAAAVAAPASQAAKPTPTPTPAPSIPAPVSSPEGDPPSGSSNDPAPAKDSAANDPQANIDPAAATPAPAKDSASGDLNTDSDPANVKPKPANDPASAKDSFNSDSSIVPQNPKSDPADESESQNMDSQPAEPAPALAPSVTTIAGHSIQVPASQSIVGVVLVDGQSITAGHDTTTVSSTQIALHTNGDLALGTSAVHNVLPFDSPAPAQALFVTTVAGHSIQIAPSRPSVVMVDGQPVSAGASPTTVSSTHIALHTNGDLILGTSTIHNILPHAPPVPLSYSTVGSQTITLSSSRYLAAGTTHAPGDPGFAADSTIVSLGSSALHIGSGTIPISPPNPALPAIITTAAGHLLTLLPSGIVVAALPSGAIAVAGVTPTSNAPAITVSGTLMSLGANGFVNGTTTISLPSVETASPRGGLGGG</sequence>
<evidence type="ECO:0000313" key="3">
    <source>
        <dbReference type="Proteomes" id="UP000578531"/>
    </source>
</evidence>
<feature type="compositionally biased region" description="Low complexity" evidence="1">
    <location>
        <begin position="174"/>
        <end position="194"/>
    </location>
</feature>
<dbReference type="EMBL" id="JACCJC010000041">
    <property type="protein sequence ID" value="KAF6233109.1"/>
    <property type="molecule type" value="Genomic_DNA"/>
</dbReference>
<feature type="compositionally biased region" description="Low complexity" evidence="1">
    <location>
        <begin position="142"/>
        <end position="162"/>
    </location>
</feature>
<name>A0A8H6L2J2_9LECA</name>
<proteinExistence type="predicted"/>
<feature type="compositionally biased region" description="Polar residues" evidence="1">
    <location>
        <begin position="246"/>
        <end position="260"/>
    </location>
</feature>
<reference evidence="2 3" key="1">
    <citation type="journal article" date="2020" name="Genomics">
        <title>Complete, high-quality genomes from long-read metagenomic sequencing of two wolf lichen thalli reveals enigmatic genome architecture.</title>
        <authorList>
            <person name="McKenzie S.K."/>
            <person name="Walston R.F."/>
            <person name="Allen J.L."/>
        </authorList>
    </citation>
    <scope>NUCLEOTIDE SEQUENCE [LARGE SCALE GENOMIC DNA]</scope>
    <source>
        <strain evidence="2">WasteWater2</strain>
    </source>
</reference>
<feature type="compositionally biased region" description="Pro residues" evidence="1">
    <location>
        <begin position="163"/>
        <end position="173"/>
    </location>
</feature>
<dbReference type="GeneID" id="59290307"/>
<evidence type="ECO:0000313" key="2">
    <source>
        <dbReference type="EMBL" id="KAF6233109.1"/>
    </source>
</evidence>
<dbReference type="Proteomes" id="UP000578531">
    <property type="component" value="Unassembled WGS sequence"/>
</dbReference>
<comment type="caution">
    <text evidence="2">The sequence shown here is derived from an EMBL/GenBank/DDBJ whole genome shotgun (WGS) entry which is preliminary data.</text>
</comment>
<gene>
    <name evidence="2" type="ORF">HO173_008653</name>
</gene>
<keyword evidence="3" id="KW-1185">Reference proteome</keyword>
<evidence type="ECO:0000256" key="1">
    <source>
        <dbReference type="SAM" id="MobiDB-lite"/>
    </source>
</evidence>
<protein>
    <submittedName>
        <fullName evidence="2">Uncharacterized protein</fullName>
    </submittedName>
</protein>
<accession>A0A8H6L2J2</accession>